<dbReference type="AlphaFoldDB" id="F4QEY7"/>
<gene>
    <name evidence="4" type="primary">fam96B</name>
    <name evidence="4" type="ORF">DFA_11963</name>
</gene>
<comment type="similarity">
    <text evidence="1">Belongs to the MIP18 family.</text>
</comment>
<dbReference type="PANTHER" id="PTHR12377:SF0">
    <property type="entry name" value="CYTOSOLIC IRON-SULFUR ASSEMBLY COMPONENT 2B"/>
    <property type="match status" value="1"/>
</dbReference>
<dbReference type="InterPro" id="IPR039796">
    <property type="entry name" value="MIP18"/>
</dbReference>
<dbReference type="PANTHER" id="PTHR12377">
    <property type="entry name" value="CYTOSOLIC IRON-SULFUR ASSEMBLY COMPONENT 2B-RELATED"/>
    <property type="match status" value="1"/>
</dbReference>
<protein>
    <submittedName>
        <fullName evidence="4">DUF59 family protein</fullName>
    </submittedName>
</protein>
<dbReference type="GO" id="GO:0051604">
    <property type="term" value="P:protein maturation"/>
    <property type="evidence" value="ECO:0007669"/>
    <property type="project" value="InterPro"/>
</dbReference>
<dbReference type="GO" id="GO:0007059">
    <property type="term" value="P:chromosome segregation"/>
    <property type="evidence" value="ECO:0007669"/>
    <property type="project" value="UniProtKB-KW"/>
</dbReference>
<keyword evidence="5" id="KW-1185">Reference proteome</keyword>
<dbReference type="STRING" id="1054147.F4QEY7"/>
<evidence type="ECO:0000256" key="1">
    <source>
        <dbReference type="ARBA" id="ARBA00010381"/>
    </source>
</evidence>
<evidence type="ECO:0000256" key="2">
    <source>
        <dbReference type="ARBA" id="ARBA00022829"/>
    </source>
</evidence>
<evidence type="ECO:0000313" key="5">
    <source>
        <dbReference type="Proteomes" id="UP000007797"/>
    </source>
</evidence>
<dbReference type="EMBL" id="GL883029">
    <property type="protein sequence ID" value="EGG14194.1"/>
    <property type="molecule type" value="Genomic_DNA"/>
</dbReference>
<keyword evidence="2" id="KW-0159">Chromosome partition</keyword>
<dbReference type="Gene3D" id="3.30.300.130">
    <property type="entry name" value="Fe-S cluster assembly (FSCA)"/>
    <property type="match status" value="1"/>
</dbReference>
<name>F4QEY7_CACFS</name>
<dbReference type="GeneID" id="14865549"/>
<reference evidence="5" key="1">
    <citation type="journal article" date="2011" name="Genome Res.">
        <title>Phylogeny-wide analysis of social amoeba genomes highlights ancient origins for complex intercellular communication.</title>
        <authorList>
            <person name="Heidel A.J."/>
            <person name="Lawal H.M."/>
            <person name="Felder M."/>
            <person name="Schilde C."/>
            <person name="Helps N.R."/>
            <person name="Tunggal B."/>
            <person name="Rivero F."/>
            <person name="John U."/>
            <person name="Schleicher M."/>
            <person name="Eichinger L."/>
            <person name="Platzer M."/>
            <person name="Noegel A.A."/>
            <person name="Schaap P."/>
            <person name="Gloeckner G."/>
        </authorList>
    </citation>
    <scope>NUCLEOTIDE SEQUENCE [LARGE SCALE GENOMIC DNA]</scope>
    <source>
        <strain evidence="5">SH3</strain>
    </source>
</reference>
<dbReference type="GO" id="GO:1990229">
    <property type="term" value="C:iron-sulfur cluster assembly complex"/>
    <property type="evidence" value="ECO:0007669"/>
    <property type="project" value="UniProtKB-ARBA"/>
</dbReference>
<organism evidence="4 5">
    <name type="scientific">Cavenderia fasciculata</name>
    <name type="common">Slime mold</name>
    <name type="synonym">Dictyostelium fasciculatum</name>
    <dbReference type="NCBI Taxonomy" id="261658"/>
    <lineage>
        <taxon>Eukaryota</taxon>
        <taxon>Amoebozoa</taxon>
        <taxon>Evosea</taxon>
        <taxon>Eumycetozoa</taxon>
        <taxon>Dictyostelia</taxon>
        <taxon>Acytosteliales</taxon>
        <taxon>Cavenderiaceae</taxon>
        <taxon>Cavenderia</taxon>
    </lineage>
</organism>
<accession>F4QEY7</accession>
<dbReference type="Proteomes" id="UP000007797">
    <property type="component" value="Unassembled WGS sequence"/>
</dbReference>
<dbReference type="RefSeq" id="XP_004350902.1">
    <property type="nucleotide sequence ID" value="XM_004350851.1"/>
</dbReference>
<sequence>MSDLSNPNPVIYSVEDDGNLFNQQERFTEDEDTVDDFDVYEIFDLVRDITDPEHPLSLEQLNVVRHENIKIEKDNNFIRLYFTPTVPHCSMANIIGLSIKEKLARSLPQRFKVDVKVTPGSHSSESSGMSNNKVDTFFILIIIHSFIHCKFIVNKQLGDKERVSAALDSNSPILSVVNECIKI</sequence>
<dbReference type="SUPFAM" id="SSF117916">
    <property type="entry name" value="Fe-S cluster assembly (FSCA) domain-like"/>
    <property type="match status" value="1"/>
</dbReference>
<dbReference type="OMA" id="IRCCWAR"/>
<dbReference type="Pfam" id="PF01883">
    <property type="entry name" value="FeS_assembly_P"/>
    <property type="match status" value="1"/>
</dbReference>
<dbReference type="GO" id="GO:0140535">
    <property type="term" value="C:intracellular protein-containing complex"/>
    <property type="evidence" value="ECO:0007669"/>
    <property type="project" value="UniProtKB-ARBA"/>
</dbReference>
<dbReference type="OrthoDB" id="2746at2759"/>
<dbReference type="KEGG" id="dfa:DFA_11963"/>
<evidence type="ECO:0000313" key="4">
    <source>
        <dbReference type="EMBL" id="EGG14194.1"/>
    </source>
</evidence>
<dbReference type="InterPro" id="IPR002744">
    <property type="entry name" value="MIP18-like"/>
</dbReference>
<dbReference type="FunFam" id="3.30.300.130:FF:000005">
    <property type="entry name" value="Mitotic spindle-associated mmxd complex subunit"/>
    <property type="match status" value="1"/>
</dbReference>
<proteinExistence type="inferred from homology"/>
<dbReference type="Gene3D" id="6.10.250.1280">
    <property type="match status" value="1"/>
</dbReference>
<evidence type="ECO:0000259" key="3">
    <source>
        <dbReference type="Pfam" id="PF01883"/>
    </source>
</evidence>
<dbReference type="InterPro" id="IPR034904">
    <property type="entry name" value="FSCA_dom_sf"/>
</dbReference>
<feature type="domain" description="MIP18 family-like" evidence="3">
    <location>
        <begin position="41"/>
        <end position="117"/>
    </location>
</feature>